<dbReference type="EMBL" id="JBBCAQ010000036">
    <property type="protein sequence ID" value="KAK7575581.1"/>
    <property type="molecule type" value="Genomic_DNA"/>
</dbReference>
<organism evidence="1 2">
    <name type="scientific">Parthenolecanium corni</name>
    <dbReference type="NCBI Taxonomy" id="536013"/>
    <lineage>
        <taxon>Eukaryota</taxon>
        <taxon>Metazoa</taxon>
        <taxon>Ecdysozoa</taxon>
        <taxon>Arthropoda</taxon>
        <taxon>Hexapoda</taxon>
        <taxon>Insecta</taxon>
        <taxon>Pterygota</taxon>
        <taxon>Neoptera</taxon>
        <taxon>Paraneoptera</taxon>
        <taxon>Hemiptera</taxon>
        <taxon>Sternorrhyncha</taxon>
        <taxon>Coccoidea</taxon>
        <taxon>Coccidae</taxon>
        <taxon>Parthenolecanium</taxon>
    </lineage>
</organism>
<proteinExistence type="predicted"/>
<dbReference type="AlphaFoldDB" id="A0AAN9XYJ7"/>
<gene>
    <name evidence="1" type="ORF">V9T40_011867</name>
</gene>
<sequence length="211" mass="23327">MADNCDAKDAFGSNNALDEQETKAKHSTLGRRLSRRLSIVTKVPSMLNAKLRQEIFKGGTDAFYSERKCSDVTVIAPDKTQRIVLCQRGQTVAEAVNSIIDEFGLKNPKLYLAGLLAAVDPEVDALLLDDNILIIEEPQHFLKDDATDFAKKTEEFVLDEAEFVKALHSAGELYDNPLSKNSDDPCNLTVIFQNLISLAYECSCLLNDVSV</sequence>
<keyword evidence="2" id="KW-1185">Reference proteome</keyword>
<reference evidence="1 2" key="1">
    <citation type="submission" date="2024-03" db="EMBL/GenBank/DDBJ databases">
        <title>Adaptation during the transition from Ophiocordyceps entomopathogen to insect associate is accompanied by gene loss and intensified selection.</title>
        <authorList>
            <person name="Ward C.M."/>
            <person name="Onetto C.A."/>
            <person name="Borneman A.R."/>
        </authorList>
    </citation>
    <scope>NUCLEOTIDE SEQUENCE [LARGE SCALE GENOMIC DNA]</scope>
    <source>
        <strain evidence="1">AWRI1</strain>
        <tissue evidence="1">Single Adult Female</tissue>
    </source>
</reference>
<protein>
    <submittedName>
        <fullName evidence="1">Uncharacterized protein</fullName>
    </submittedName>
</protein>
<evidence type="ECO:0000313" key="2">
    <source>
        <dbReference type="Proteomes" id="UP001367676"/>
    </source>
</evidence>
<dbReference type="Proteomes" id="UP001367676">
    <property type="component" value="Unassembled WGS sequence"/>
</dbReference>
<accession>A0AAN9XYJ7</accession>
<evidence type="ECO:0000313" key="1">
    <source>
        <dbReference type="EMBL" id="KAK7575581.1"/>
    </source>
</evidence>
<name>A0AAN9XYJ7_9HEMI</name>
<comment type="caution">
    <text evidence="1">The sequence shown here is derived from an EMBL/GenBank/DDBJ whole genome shotgun (WGS) entry which is preliminary data.</text>
</comment>